<dbReference type="InterPro" id="IPR051906">
    <property type="entry name" value="TolC-like"/>
</dbReference>
<evidence type="ECO:0000256" key="6">
    <source>
        <dbReference type="ARBA" id="ARBA00023237"/>
    </source>
</evidence>
<keyword evidence="5" id="KW-0472">Membrane</keyword>
<dbReference type="Gene3D" id="1.20.1600.10">
    <property type="entry name" value="Outer membrane efflux proteins (OEP)"/>
    <property type="match status" value="1"/>
</dbReference>
<accession>A0A3B0W3C5</accession>
<evidence type="ECO:0000313" key="7">
    <source>
        <dbReference type="EMBL" id="VAW49771.1"/>
    </source>
</evidence>
<dbReference type="Pfam" id="PF02321">
    <property type="entry name" value="OEP"/>
    <property type="match status" value="2"/>
</dbReference>
<evidence type="ECO:0000256" key="5">
    <source>
        <dbReference type="ARBA" id="ARBA00023136"/>
    </source>
</evidence>
<evidence type="ECO:0000256" key="1">
    <source>
        <dbReference type="ARBA" id="ARBA00004442"/>
    </source>
</evidence>
<keyword evidence="4" id="KW-0812">Transmembrane</keyword>
<sequence>MNKCPFFSVQSVQWVSVVGVALWGLPVSLSANTLDFKACVTQALTQNPEMTLSAARIQQAKSALSKAESSRLPQVNLSLTAANTSNALTAFGMKLQQQGVVASDFSLDTLNSPDAYTDFNTRIEMHLPVWNGGKMGHYEAQASEMILAAKQGDLAMQQYLTYSVYHAYEAVHAARSHIQVAKQARRTAEAFVKTTQNLVNEGVVVRSELLSAKVHLSTAEAALLEAQGEEILALDRLKILMNQENDVSIDVAERVDLKLPADSVEALLALALESNPKLRAKRKEAASSQYDVKIAKADQYPSFNLMMRQEWNNDALALEASSYTVAGVVSWNVLDFGVTKSAVDMANSGVIQKRAALRAQENAVRLDVLLNWQKMQVAQKQVQTDVLAVEYATEAQNLVVKRYEGGLATMTEVLASQTQLDEAKAELVTAQFNVNIYKAKLRLATGTMSLEQL</sequence>
<organism evidence="7">
    <name type="scientific">hydrothermal vent metagenome</name>
    <dbReference type="NCBI Taxonomy" id="652676"/>
    <lineage>
        <taxon>unclassified sequences</taxon>
        <taxon>metagenomes</taxon>
        <taxon>ecological metagenomes</taxon>
    </lineage>
</organism>
<protein>
    <submittedName>
        <fullName evidence="7">Outer membrane protein, RND efflux system</fullName>
    </submittedName>
</protein>
<evidence type="ECO:0000256" key="3">
    <source>
        <dbReference type="ARBA" id="ARBA00022452"/>
    </source>
</evidence>
<dbReference type="InterPro" id="IPR003423">
    <property type="entry name" value="OMP_efflux"/>
</dbReference>
<gene>
    <name evidence="7" type="ORF">MNBD_GAMMA04-1414</name>
</gene>
<comment type="subcellular location">
    <subcellularLocation>
        <location evidence="1">Cell outer membrane</location>
    </subcellularLocation>
</comment>
<dbReference type="GO" id="GO:1990281">
    <property type="term" value="C:efflux pump complex"/>
    <property type="evidence" value="ECO:0007669"/>
    <property type="project" value="TreeGrafter"/>
</dbReference>
<dbReference type="GO" id="GO:0015288">
    <property type="term" value="F:porin activity"/>
    <property type="evidence" value="ECO:0007669"/>
    <property type="project" value="TreeGrafter"/>
</dbReference>
<keyword evidence="3" id="KW-1134">Transmembrane beta strand</keyword>
<evidence type="ECO:0000256" key="2">
    <source>
        <dbReference type="ARBA" id="ARBA00022448"/>
    </source>
</evidence>
<evidence type="ECO:0000256" key="4">
    <source>
        <dbReference type="ARBA" id="ARBA00022692"/>
    </source>
</evidence>
<name>A0A3B0W3C5_9ZZZZ</name>
<dbReference type="GO" id="GO:0015562">
    <property type="term" value="F:efflux transmembrane transporter activity"/>
    <property type="evidence" value="ECO:0007669"/>
    <property type="project" value="InterPro"/>
</dbReference>
<keyword evidence="6" id="KW-0998">Cell outer membrane</keyword>
<keyword evidence="2" id="KW-0813">Transport</keyword>
<dbReference type="PANTHER" id="PTHR30026">
    <property type="entry name" value="OUTER MEMBRANE PROTEIN TOLC"/>
    <property type="match status" value="1"/>
</dbReference>
<dbReference type="EMBL" id="UOFB01000381">
    <property type="protein sequence ID" value="VAW49771.1"/>
    <property type="molecule type" value="Genomic_DNA"/>
</dbReference>
<dbReference type="SUPFAM" id="SSF56954">
    <property type="entry name" value="Outer membrane efflux proteins (OEP)"/>
    <property type="match status" value="1"/>
</dbReference>
<proteinExistence type="predicted"/>
<dbReference type="AlphaFoldDB" id="A0A3B0W3C5"/>
<reference evidence="7" key="1">
    <citation type="submission" date="2018-06" db="EMBL/GenBank/DDBJ databases">
        <authorList>
            <person name="Zhirakovskaya E."/>
        </authorList>
    </citation>
    <scope>NUCLEOTIDE SEQUENCE</scope>
</reference>
<dbReference type="GO" id="GO:0009279">
    <property type="term" value="C:cell outer membrane"/>
    <property type="evidence" value="ECO:0007669"/>
    <property type="project" value="UniProtKB-SubCell"/>
</dbReference>
<dbReference type="PANTHER" id="PTHR30026:SF21">
    <property type="entry name" value="SLR1270 PROTEIN"/>
    <property type="match status" value="1"/>
</dbReference>